<dbReference type="AlphaFoldDB" id="A0A1G2R025"/>
<reference evidence="2 3" key="1">
    <citation type="journal article" date="2016" name="Nat. Commun.">
        <title>Thousands of microbial genomes shed light on interconnected biogeochemical processes in an aquifer system.</title>
        <authorList>
            <person name="Anantharaman K."/>
            <person name="Brown C.T."/>
            <person name="Hug L.A."/>
            <person name="Sharon I."/>
            <person name="Castelle C.J."/>
            <person name="Probst A.J."/>
            <person name="Thomas B.C."/>
            <person name="Singh A."/>
            <person name="Wilkins M.J."/>
            <person name="Karaoz U."/>
            <person name="Brodie E.L."/>
            <person name="Williams K.H."/>
            <person name="Hubbard S.S."/>
            <person name="Banfield J.F."/>
        </authorList>
    </citation>
    <scope>NUCLEOTIDE SEQUENCE [LARGE SCALE GENOMIC DNA]</scope>
</reference>
<keyword evidence="1" id="KW-1133">Transmembrane helix</keyword>
<sequence>MAEFRAEVQHQMIGYIIGAFGLVAGLAWNNAITALIEQIFPLESNTVIAKFMYAIVLTIFVVLLTRYLLKVFHNQISSNS</sequence>
<evidence type="ECO:0000256" key="1">
    <source>
        <dbReference type="SAM" id="Phobius"/>
    </source>
</evidence>
<dbReference type="InterPro" id="IPR043713">
    <property type="entry name" value="DUF5654"/>
</dbReference>
<dbReference type="EMBL" id="MHTV01000043">
    <property type="protein sequence ID" value="OHA65622.1"/>
    <property type="molecule type" value="Genomic_DNA"/>
</dbReference>
<feature type="transmembrane region" description="Helical" evidence="1">
    <location>
        <begin position="12"/>
        <end position="31"/>
    </location>
</feature>
<organism evidence="2 3">
    <name type="scientific">Candidatus Wildermuthbacteria bacterium RIFCSPHIGHO2_02_FULL_45_25</name>
    <dbReference type="NCBI Taxonomy" id="1802450"/>
    <lineage>
        <taxon>Bacteria</taxon>
        <taxon>Candidatus Wildermuthiibacteriota</taxon>
    </lineage>
</organism>
<evidence type="ECO:0000313" key="3">
    <source>
        <dbReference type="Proteomes" id="UP000178092"/>
    </source>
</evidence>
<evidence type="ECO:0000313" key="2">
    <source>
        <dbReference type="EMBL" id="OHA65622.1"/>
    </source>
</evidence>
<keyword evidence="1" id="KW-0812">Transmembrane</keyword>
<keyword evidence="1" id="KW-0472">Membrane</keyword>
<dbReference type="Proteomes" id="UP000178092">
    <property type="component" value="Unassembled WGS sequence"/>
</dbReference>
<feature type="transmembrane region" description="Helical" evidence="1">
    <location>
        <begin position="51"/>
        <end position="69"/>
    </location>
</feature>
<accession>A0A1G2R025</accession>
<protein>
    <submittedName>
        <fullName evidence="2">Uncharacterized protein</fullName>
    </submittedName>
</protein>
<gene>
    <name evidence="2" type="ORF">A3C04_01475</name>
</gene>
<dbReference type="Pfam" id="PF18898">
    <property type="entry name" value="DUF5654"/>
    <property type="match status" value="1"/>
</dbReference>
<comment type="caution">
    <text evidence="2">The sequence shown here is derived from an EMBL/GenBank/DDBJ whole genome shotgun (WGS) entry which is preliminary data.</text>
</comment>
<proteinExistence type="predicted"/>
<name>A0A1G2R025_9BACT</name>